<accession>A0A250V5Q1</accession>
<proteinExistence type="predicted"/>
<name>A0A250V5Q1_STROL</name>
<feature type="region of interest" description="Disordered" evidence="1">
    <location>
        <begin position="31"/>
        <end position="86"/>
    </location>
</feature>
<dbReference type="Proteomes" id="UP000217446">
    <property type="component" value="Unassembled WGS sequence"/>
</dbReference>
<reference evidence="3" key="1">
    <citation type="submission" date="2017-05" db="EMBL/GenBank/DDBJ databases">
        <title>Streptomyces olivochromogenes NBRC 3561 whole genome shotgun sequence.</title>
        <authorList>
            <person name="Dohra H."/>
            <person name="Kodani S."/>
        </authorList>
    </citation>
    <scope>NUCLEOTIDE SEQUENCE [LARGE SCALE GENOMIC DNA]</scope>
    <source>
        <strain evidence="3">NBRC 3561</strain>
    </source>
</reference>
<evidence type="ECO:0000313" key="3">
    <source>
        <dbReference type="Proteomes" id="UP000217446"/>
    </source>
</evidence>
<protein>
    <submittedName>
        <fullName evidence="2">Uncharacterized protein</fullName>
    </submittedName>
</protein>
<evidence type="ECO:0000313" key="2">
    <source>
        <dbReference type="EMBL" id="GAX49300.1"/>
    </source>
</evidence>
<dbReference type="EMBL" id="BDQI01000001">
    <property type="protein sequence ID" value="GAX49300.1"/>
    <property type="molecule type" value="Genomic_DNA"/>
</dbReference>
<sequence length="86" mass="8997">MPGLWPVTSMTSHGAPAPGLFVLLPKTFTPSGDSSCRRETFTSSAGGRTPSGGRTREGRHTCKGRHTCSKSPASAEAMRRCDSASS</sequence>
<gene>
    <name evidence="2" type="ORF">SO3561_00789</name>
</gene>
<organism evidence="2 3">
    <name type="scientific">Streptomyces olivochromogenes</name>
    <dbReference type="NCBI Taxonomy" id="1963"/>
    <lineage>
        <taxon>Bacteria</taxon>
        <taxon>Bacillati</taxon>
        <taxon>Actinomycetota</taxon>
        <taxon>Actinomycetes</taxon>
        <taxon>Kitasatosporales</taxon>
        <taxon>Streptomycetaceae</taxon>
        <taxon>Streptomyces</taxon>
    </lineage>
</organism>
<keyword evidence="3" id="KW-1185">Reference proteome</keyword>
<feature type="compositionally biased region" description="Basic and acidic residues" evidence="1">
    <location>
        <begin position="77"/>
        <end position="86"/>
    </location>
</feature>
<dbReference type="AlphaFoldDB" id="A0A250V5Q1"/>
<evidence type="ECO:0000256" key="1">
    <source>
        <dbReference type="SAM" id="MobiDB-lite"/>
    </source>
</evidence>
<comment type="caution">
    <text evidence="2">The sequence shown here is derived from an EMBL/GenBank/DDBJ whole genome shotgun (WGS) entry which is preliminary data.</text>
</comment>